<dbReference type="PANTHER" id="PTHR43353:SF5">
    <property type="entry name" value="SUCCINATE-SEMIALDEHYDE DEHYDROGENASE, MITOCHONDRIAL"/>
    <property type="match status" value="1"/>
</dbReference>
<keyword evidence="5" id="KW-1185">Reference proteome</keyword>
<reference evidence="4" key="1">
    <citation type="submission" date="2021-06" db="EMBL/GenBank/DDBJ databases">
        <title>Elioraea tepida, sp. nov., a moderately thermophilic aerobic anoxygenic phototrophic bacterium isolated from an alkaline siliceous hot spring mat community in Yellowstone National Park, WY, USA.</title>
        <authorList>
            <person name="Saini M.K."/>
            <person name="Yoshida S."/>
            <person name="Sebastian A."/>
            <person name="Hirose S."/>
            <person name="Hara E."/>
            <person name="Tamaki H."/>
            <person name="Soulier N.T."/>
            <person name="Albert I."/>
            <person name="Hanada S."/>
            <person name="Bryant D.A."/>
            <person name="Tank M."/>
        </authorList>
    </citation>
    <scope>NUCLEOTIDE SEQUENCE</scope>
    <source>
        <strain evidence="4">MS-P2</strain>
    </source>
</reference>
<dbReference type="KEGG" id="elio:KO353_01950"/>
<dbReference type="InterPro" id="IPR050740">
    <property type="entry name" value="Aldehyde_DH_Superfamily"/>
</dbReference>
<gene>
    <name evidence="4" type="ORF">KO353_01950</name>
</gene>
<evidence type="ECO:0000256" key="1">
    <source>
        <dbReference type="ARBA" id="ARBA00009986"/>
    </source>
</evidence>
<dbReference type="RefSeq" id="WP_218286097.1">
    <property type="nucleotide sequence ID" value="NZ_CP076448.1"/>
</dbReference>
<dbReference type="FunFam" id="3.40.605.10:FF:000033">
    <property type="entry name" value="NAD-dependent succinate-semialdehyde dehydrogenase"/>
    <property type="match status" value="1"/>
</dbReference>
<dbReference type="GO" id="GO:0016620">
    <property type="term" value="F:oxidoreductase activity, acting on the aldehyde or oxo group of donors, NAD or NADP as acceptor"/>
    <property type="evidence" value="ECO:0007669"/>
    <property type="project" value="UniProtKB-ARBA"/>
</dbReference>
<proteinExistence type="inferred from homology"/>
<feature type="domain" description="Aldehyde dehydrogenase" evidence="3">
    <location>
        <begin position="23"/>
        <end position="472"/>
    </location>
</feature>
<evidence type="ECO:0000313" key="4">
    <source>
        <dbReference type="EMBL" id="QXM25041.1"/>
    </source>
</evidence>
<keyword evidence="2" id="KW-0560">Oxidoreductase</keyword>
<dbReference type="FunFam" id="3.40.309.10:FF:000009">
    <property type="entry name" value="Aldehyde dehydrogenase A"/>
    <property type="match status" value="1"/>
</dbReference>
<dbReference type="PANTHER" id="PTHR43353">
    <property type="entry name" value="SUCCINATE-SEMIALDEHYDE DEHYDROGENASE, MITOCHONDRIAL"/>
    <property type="match status" value="1"/>
</dbReference>
<sequence length="475" mass="50700">MYTTLEMLIDGRFGRFGSTVAEPVLNPATEQPLAELPHASRDDLEAAVAAAERGFAVWKATSAYERCRIMRKAADLMRSRLEAIATVLTLEQGKVIAEARAEVATSIDILEWYAEEGRRAYGRIVPGRVAGVRQMVLKEPVGIVAAFTPWNFPALTPMRKIAGALGAGCSIILKASEETPGTAVEIARCLQEAGLPPGVLNLVFGVPAEVSAHLISHPKVRKVSFTGSTAVGKQLAKMAAETMKRTTMELGGHAPVIVFDDVDVEAVAKVAAAGKYRNAGQVCISPTRFFVHESRYGAFLKCFTEIASSLKLGDGLDPTTQMGPMANARRLEAMDMFVADAKARGATVTTGGERPANQGFFYKPTVLADVPPEAKVMHEEPFGPIAPIVPFRNFDEVVERANGVAYGLAAYAFTNDEKRATAIADALQWGMVGINSLAVSTPETPFGGIKDSGHGSEGGIEGLEAYLNVKFVSQA</sequence>
<protein>
    <submittedName>
        <fullName evidence="4">NAD-dependent succinate-semialdehyde dehydrogenase</fullName>
    </submittedName>
</protein>
<name>A0A975U4T2_9PROT</name>
<dbReference type="AlphaFoldDB" id="A0A975U4T2"/>
<dbReference type="Pfam" id="PF00171">
    <property type="entry name" value="Aldedh"/>
    <property type="match status" value="1"/>
</dbReference>
<evidence type="ECO:0000256" key="2">
    <source>
        <dbReference type="ARBA" id="ARBA00023002"/>
    </source>
</evidence>
<evidence type="ECO:0000313" key="5">
    <source>
        <dbReference type="Proteomes" id="UP000694001"/>
    </source>
</evidence>
<evidence type="ECO:0000259" key="3">
    <source>
        <dbReference type="Pfam" id="PF00171"/>
    </source>
</evidence>
<accession>A0A975U4T2</accession>
<comment type="similarity">
    <text evidence="1">Belongs to the aldehyde dehydrogenase family.</text>
</comment>
<organism evidence="4 5">
    <name type="scientific">Elioraea tepida</name>
    <dbReference type="NCBI Taxonomy" id="2843330"/>
    <lineage>
        <taxon>Bacteria</taxon>
        <taxon>Pseudomonadati</taxon>
        <taxon>Pseudomonadota</taxon>
        <taxon>Alphaproteobacteria</taxon>
        <taxon>Acetobacterales</taxon>
        <taxon>Elioraeaceae</taxon>
        <taxon>Elioraea</taxon>
    </lineage>
</organism>
<dbReference type="Proteomes" id="UP000694001">
    <property type="component" value="Chromosome"/>
</dbReference>
<dbReference type="CDD" id="cd07103">
    <property type="entry name" value="ALDH_F5_SSADH_GabD"/>
    <property type="match status" value="1"/>
</dbReference>
<dbReference type="EMBL" id="CP076448">
    <property type="protein sequence ID" value="QXM25041.1"/>
    <property type="molecule type" value="Genomic_DNA"/>
</dbReference>
<dbReference type="InterPro" id="IPR015590">
    <property type="entry name" value="Aldehyde_DH_dom"/>
</dbReference>